<dbReference type="EC" id="4.2.1.96" evidence="1"/>
<evidence type="ECO:0000313" key="2">
    <source>
        <dbReference type="Proteomes" id="UP001165960"/>
    </source>
</evidence>
<comment type="caution">
    <text evidence="1">The sequence shown here is derived from an EMBL/GenBank/DDBJ whole genome shotgun (WGS) entry which is preliminary data.</text>
</comment>
<evidence type="ECO:0000313" key="1">
    <source>
        <dbReference type="EMBL" id="KAJ9049234.1"/>
    </source>
</evidence>
<name>A0ACC2RGR6_9FUNG</name>
<dbReference type="Proteomes" id="UP001165960">
    <property type="component" value="Unassembled WGS sequence"/>
</dbReference>
<sequence length="132" mass="14705">MLSGLKLGFRIGSFSRVPINLFKSSFSSSTSKFDMVQSLTPEQRNTVLQALLGEGWALTAGRDAIKKTFSFKDFNEAFGFMARVACKAEAIEHHPEWFNVYNKVDVVLSTHDVNGLSSKDIEMAEFMDSVKA</sequence>
<gene>
    <name evidence="1" type="primary">PCBD2</name>
    <name evidence="1" type="ORF">DSO57_1026739</name>
</gene>
<dbReference type="EMBL" id="QTSX02007258">
    <property type="protein sequence ID" value="KAJ9049234.1"/>
    <property type="molecule type" value="Genomic_DNA"/>
</dbReference>
<reference evidence="1" key="1">
    <citation type="submission" date="2022-04" db="EMBL/GenBank/DDBJ databases">
        <title>Genome of the entomopathogenic fungus Entomophthora muscae.</title>
        <authorList>
            <person name="Elya C."/>
            <person name="Lovett B.R."/>
            <person name="Lee E."/>
            <person name="Macias A.M."/>
            <person name="Hajek A.E."/>
            <person name="De Bivort B.L."/>
            <person name="Kasson M.T."/>
            <person name="De Fine Licht H.H."/>
            <person name="Stajich J.E."/>
        </authorList>
    </citation>
    <scope>NUCLEOTIDE SEQUENCE</scope>
    <source>
        <strain evidence="1">Berkeley</strain>
    </source>
</reference>
<keyword evidence="1" id="KW-0456">Lyase</keyword>
<accession>A0ACC2RGR6</accession>
<keyword evidence="2" id="KW-1185">Reference proteome</keyword>
<protein>
    <submittedName>
        <fullName evidence="1">Pterin-4-alpha-carbinolamine dehydratase 2</fullName>
        <ecNumber evidence="1">4.2.1.96</ecNumber>
    </submittedName>
</protein>
<organism evidence="1 2">
    <name type="scientific">Entomophthora muscae</name>
    <dbReference type="NCBI Taxonomy" id="34485"/>
    <lineage>
        <taxon>Eukaryota</taxon>
        <taxon>Fungi</taxon>
        <taxon>Fungi incertae sedis</taxon>
        <taxon>Zoopagomycota</taxon>
        <taxon>Entomophthoromycotina</taxon>
        <taxon>Entomophthoromycetes</taxon>
        <taxon>Entomophthorales</taxon>
        <taxon>Entomophthoraceae</taxon>
        <taxon>Entomophthora</taxon>
    </lineage>
</organism>
<proteinExistence type="predicted"/>